<feature type="transmembrane region" description="Helical" evidence="1">
    <location>
        <begin position="12"/>
        <end position="37"/>
    </location>
</feature>
<feature type="transmembrane region" description="Helical" evidence="1">
    <location>
        <begin position="79"/>
        <end position="99"/>
    </location>
</feature>
<evidence type="ECO:0000313" key="3">
    <source>
        <dbReference type="Proteomes" id="UP000663882"/>
    </source>
</evidence>
<feature type="transmembrane region" description="Helical" evidence="1">
    <location>
        <begin position="164"/>
        <end position="185"/>
    </location>
</feature>
<feature type="transmembrane region" description="Helical" evidence="1">
    <location>
        <begin position="197"/>
        <end position="219"/>
    </location>
</feature>
<gene>
    <name evidence="2" type="ORF">RFH988_LOCUS2114</name>
</gene>
<reference evidence="2" key="1">
    <citation type="submission" date="2021-02" db="EMBL/GenBank/DDBJ databases">
        <authorList>
            <person name="Nowell W R."/>
        </authorList>
    </citation>
    <scope>NUCLEOTIDE SEQUENCE</scope>
</reference>
<feature type="transmembrane region" description="Helical" evidence="1">
    <location>
        <begin position="317"/>
        <end position="337"/>
    </location>
</feature>
<evidence type="ECO:0000256" key="1">
    <source>
        <dbReference type="SAM" id="Phobius"/>
    </source>
</evidence>
<dbReference type="PANTHER" id="PTHR20765">
    <property type="entry name" value="SOLUTE CARRIER FAMILY 43 MEMBER 3-RELATED"/>
    <property type="match status" value="1"/>
</dbReference>
<feature type="transmembrane region" description="Helical" evidence="1">
    <location>
        <begin position="408"/>
        <end position="431"/>
    </location>
</feature>
<organism evidence="2 3">
    <name type="scientific">Rotaria sordida</name>
    <dbReference type="NCBI Taxonomy" id="392033"/>
    <lineage>
        <taxon>Eukaryota</taxon>
        <taxon>Metazoa</taxon>
        <taxon>Spiralia</taxon>
        <taxon>Gnathifera</taxon>
        <taxon>Rotifera</taxon>
        <taxon>Eurotatoria</taxon>
        <taxon>Bdelloidea</taxon>
        <taxon>Philodinida</taxon>
        <taxon>Philodinidae</taxon>
        <taxon>Rotaria</taxon>
    </lineage>
</organism>
<dbReference type="EMBL" id="CAJNOO010000043">
    <property type="protein sequence ID" value="CAF0766267.1"/>
    <property type="molecule type" value="Genomic_DNA"/>
</dbReference>
<keyword evidence="1" id="KW-1133">Transmembrane helix</keyword>
<proteinExistence type="predicted"/>
<dbReference type="Gene3D" id="1.20.1250.20">
    <property type="entry name" value="MFS general substrate transporter like domains"/>
    <property type="match status" value="1"/>
</dbReference>
<protein>
    <submittedName>
        <fullName evidence="2">Uncharacterized protein</fullName>
    </submittedName>
</protein>
<feature type="transmembrane region" description="Helical" evidence="1">
    <location>
        <begin position="443"/>
        <end position="466"/>
    </location>
</feature>
<dbReference type="SUPFAM" id="SSF103473">
    <property type="entry name" value="MFS general substrate transporter"/>
    <property type="match status" value="1"/>
</dbReference>
<dbReference type="GO" id="GO:0022857">
    <property type="term" value="F:transmembrane transporter activity"/>
    <property type="evidence" value="ECO:0007669"/>
    <property type="project" value="InterPro"/>
</dbReference>
<dbReference type="AlphaFoldDB" id="A0A813QFB6"/>
<dbReference type="InterPro" id="IPR011701">
    <property type="entry name" value="MFS"/>
</dbReference>
<keyword evidence="1" id="KW-0472">Membrane</keyword>
<dbReference type="PANTHER" id="PTHR20765:SF1">
    <property type="entry name" value="EQUILIBRATIVE NUCLEOBASE TRANSPORTER 1"/>
    <property type="match status" value="1"/>
</dbReference>
<name>A0A813QFB6_9BILA</name>
<dbReference type="InterPro" id="IPR036259">
    <property type="entry name" value="MFS_trans_sf"/>
</dbReference>
<sequence>MTIIDFYREYGKWLGLAFLIIESILLGGNIFGFSALFDILPRDGIYSNLCTNRSTEPISNVTNETTFENCDARTEQYKLALTIGIWFYNLMPFFLGLLINYLGCRFVKLVSIIFHIAGWLSLTFIAPGRDYLLFLHTIFTSISSSVVLITGFAYCRYFGDGTRAVVSSIISGSSISSTMWFSIFQRLITNNQTNLKILSIIWTVFVIIMIITACFFMDWEFRFLNLPYRFAPSSNTNNNLTESTDNNQRSNANEMVWYQRIVNRVGVWEHLLSPVYILVVLYLSFLLLPSVFLPVTWFPWVMHITKDNEPLSNEYTLIFNLCTTAALVICPSSGFLLDFRARNNSRQRIFNIALMQTITWFMAVAVCIVRMFYTKGCIIAAIVLNCIERSLIAGGCQAVVASFFPTEYLGTLTGVLWTTAAIFSSIQYGLLPLTEAVEKSWRAWAIILGLVVIMAIHWIHMWYLFFTSRSNAVAHKEEIPLEERQANGSVTHHTYDNETTEEDSTRI</sequence>
<feature type="transmembrane region" description="Helical" evidence="1">
    <location>
        <begin position="275"/>
        <end position="297"/>
    </location>
</feature>
<dbReference type="InterPro" id="IPR027197">
    <property type="entry name" value="SLC43A3"/>
</dbReference>
<keyword evidence="1" id="KW-0812">Transmembrane</keyword>
<accession>A0A813QFB6</accession>
<comment type="caution">
    <text evidence="2">The sequence shown here is derived from an EMBL/GenBank/DDBJ whole genome shotgun (WGS) entry which is preliminary data.</text>
</comment>
<feature type="transmembrane region" description="Helical" evidence="1">
    <location>
        <begin position="349"/>
        <end position="372"/>
    </location>
</feature>
<feature type="transmembrane region" description="Helical" evidence="1">
    <location>
        <begin position="131"/>
        <end position="152"/>
    </location>
</feature>
<dbReference type="OrthoDB" id="330047at2759"/>
<evidence type="ECO:0000313" key="2">
    <source>
        <dbReference type="EMBL" id="CAF0766267.1"/>
    </source>
</evidence>
<dbReference type="Proteomes" id="UP000663882">
    <property type="component" value="Unassembled WGS sequence"/>
</dbReference>
<feature type="transmembrane region" description="Helical" evidence="1">
    <location>
        <begin position="106"/>
        <end position="125"/>
    </location>
</feature>
<dbReference type="Pfam" id="PF07690">
    <property type="entry name" value="MFS_1"/>
    <property type="match status" value="1"/>
</dbReference>